<dbReference type="EC" id="2.7.7.62" evidence="9"/>
<comment type="caution">
    <text evidence="20">The sequence shown here is derived from an EMBL/GenBank/DDBJ whole genome shotgun (WGS) entry which is preliminary data.</text>
</comment>
<comment type="pathway">
    <text evidence="5">Cofactor biosynthesis; adenosylcobalamin biosynthesis; adenosylcobalamin from cob(II)yrinate a,c-diamide: step 6/7.</text>
</comment>
<feature type="active site" description="GMP-histidine intermediate" evidence="18">
    <location>
        <position position="56"/>
    </location>
</feature>
<gene>
    <name evidence="20" type="ORF">D1953_06005</name>
</gene>
<accession>A0A398BIY8</accession>
<dbReference type="GO" id="GO:0005525">
    <property type="term" value="F:GTP binding"/>
    <property type="evidence" value="ECO:0007669"/>
    <property type="project" value="UniProtKB-KW"/>
</dbReference>
<dbReference type="PIRSF" id="PIRSF006135">
    <property type="entry name" value="CobU"/>
    <property type="match status" value="1"/>
</dbReference>
<dbReference type="GO" id="GO:0009236">
    <property type="term" value="P:cobalamin biosynthetic process"/>
    <property type="evidence" value="ECO:0007669"/>
    <property type="project" value="UniProtKB-UniPathway"/>
</dbReference>
<evidence type="ECO:0000256" key="17">
    <source>
        <dbReference type="ARBA" id="ARBA00030571"/>
    </source>
</evidence>
<evidence type="ECO:0000256" key="2">
    <source>
        <dbReference type="ARBA" id="ARBA00000711"/>
    </source>
</evidence>
<evidence type="ECO:0000256" key="15">
    <source>
        <dbReference type="ARBA" id="ARBA00023134"/>
    </source>
</evidence>
<organism evidence="20 21">
    <name type="scientific">Peribacillus asahii</name>
    <dbReference type="NCBI Taxonomy" id="228899"/>
    <lineage>
        <taxon>Bacteria</taxon>
        <taxon>Bacillati</taxon>
        <taxon>Bacillota</taxon>
        <taxon>Bacilli</taxon>
        <taxon>Bacillales</taxon>
        <taxon>Bacillaceae</taxon>
        <taxon>Peribacillus</taxon>
    </lineage>
</organism>
<evidence type="ECO:0000256" key="10">
    <source>
        <dbReference type="ARBA" id="ARBA00022573"/>
    </source>
</evidence>
<evidence type="ECO:0000256" key="9">
    <source>
        <dbReference type="ARBA" id="ARBA00012523"/>
    </source>
</evidence>
<dbReference type="EC" id="2.7.1.156" evidence="8"/>
<dbReference type="SUPFAM" id="SSF52540">
    <property type="entry name" value="P-loop containing nucleoside triphosphate hydrolases"/>
    <property type="match status" value="1"/>
</dbReference>
<proteinExistence type="inferred from homology"/>
<dbReference type="InterPro" id="IPR003203">
    <property type="entry name" value="CobU/CobP"/>
</dbReference>
<dbReference type="Pfam" id="PF02283">
    <property type="entry name" value="CobU"/>
    <property type="match status" value="1"/>
</dbReference>
<comment type="catalytic activity">
    <reaction evidence="1">
        <text>adenosylcob(III)inamide + ATP = adenosylcob(III)inamide phosphate + ADP + H(+)</text>
        <dbReference type="Rhea" id="RHEA:15769"/>
        <dbReference type="ChEBI" id="CHEBI:2480"/>
        <dbReference type="ChEBI" id="CHEBI:15378"/>
        <dbReference type="ChEBI" id="CHEBI:30616"/>
        <dbReference type="ChEBI" id="CHEBI:58502"/>
        <dbReference type="ChEBI" id="CHEBI:456216"/>
        <dbReference type="EC" id="2.7.1.156"/>
    </reaction>
</comment>
<dbReference type="RefSeq" id="WP_119116262.1">
    <property type="nucleotide sequence ID" value="NZ_QWVS01000012.1"/>
</dbReference>
<dbReference type="Gene3D" id="3.40.50.300">
    <property type="entry name" value="P-loop containing nucleotide triphosphate hydrolases"/>
    <property type="match status" value="1"/>
</dbReference>
<evidence type="ECO:0000256" key="13">
    <source>
        <dbReference type="ARBA" id="ARBA00022777"/>
    </source>
</evidence>
<dbReference type="PANTHER" id="PTHR34848">
    <property type="match status" value="1"/>
</dbReference>
<comment type="catalytic activity">
    <reaction evidence="2">
        <text>adenosylcob(III)inamide phosphate + GTP + H(+) = adenosylcob(III)inamide-GDP + diphosphate</text>
        <dbReference type="Rhea" id="RHEA:22712"/>
        <dbReference type="ChEBI" id="CHEBI:15378"/>
        <dbReference type="ChEBI" id="CHEBI:33019"/>
        <dbReference type="ChEBI" id="CHEBI:37565"/>
        <dbReference type="ChEBI" id="CHEBI:58502"/>
        <dbReference type="ChEBI" id="CHEBI:60487"/>
        <dbReference type="EC" id="2.7.7.62"/>
    </reaction>
</comment>
<feature type="binding site" evidence="19">
    <location>
        <begin position="11"/>
        <end position="18"/>
    </location>
    <ligand>
        <name>GTP</name>
        <dbReference type="ChEBI" id="CHEBI:37565"/>
    </ligand>
</feature>
<evidence type="ECO:0000256" key="8">
    <source>
        <dbReference type="ARBA" id="ARBA00012016"/>
    </source>
</evidence>
<evidence type="ECO:0000256" key="1">
    <source>
        <dbReference type="ARBA" id="ARBA00000312"/>
    </source>
</evidence>
<evidence type="ECO:0000256" key="4">
    <source>
        <dbReference type="ARBA" id="ARBA00003889"/>
    </source>
</evidence>
<protein>
    <recommendedName>
        <fullName evidence="16">Adenosylcobinamide kinase</fullName>
        <ecNumber evidence="8">2.7.1.156</ecNumber>
        <ecNumber evidence="9">2.7.7.62</ecNumber>
    </recommendedName>
    <alternativeName>
        <fullName evidence="17">Adenosylcobinamide-phosphate guanylyltransferase</fullName>
    </alternativeName>
</protein>
<name>A0A398BIY8_9BACI</name>
<evidence type="ECO:0000256" key="18">
    <source>
        <dbReference type="PIRSR" id="PIRSR006135-1"/>
    </source>
</evidence>
<evidence type="ECO:0000256" key="3">
    <source>
        <dbReference type="ARBA" id="ARBA00001522"/>
    </source>
</evidence>
<dbReference type="Proteomes" id="UP000266016">
    <property type="component" value="Unassembled WGS sequence"/>
</dbReference>
<keyword evidence="13 20" id="KW-0418">Kinase</keyword>
<dbReference type="GO" id="GO:0008820">
    <property type="term" value="F:cobinamide phosphate guanylyltransferase activity"/>
    <property type="evidence" value="ECO:0007669"/>
    <property type="project" value="UniProtKB-EC"/>
</dbReference>
<sequence length="191" mass="21842">MAKAALYFITGGVRSGKSRFAEQTAQEWAIEQHATLHYLACGRVFDAEMAERVNRHQEDREKSPIPWKTWEFPTDIERIVDGINQDSVVLLDCLTTLVDNELFTQQKPLEAEFLEETFIKIMNGIEEIQRHAACLIIVSNEVIQEPIFHNEFLHTYAKMLGLLHQAIVERADAAYMVEWGIPVMKKGGTPI</sequence>
<keyword evidence="14" id="KW-0067">ATP-binding</keyword>
<evidence type="ECO:0000256" key="19">
    <source>
        <dbReference type="PIRSR" id="PIRSR006135-2"/>
    </source>
</evidence>
<comment type="similarity">
    <text evidence="7">Belongs to the CobU/CobP family.</text>
</comment>
<dbReference type="GO" id="GO:0043752">
    <property type="term" value="F:adenosylcobinamide kinase activity"/>
    <property type="evidence" value="ECO:0007669"/>
    <property type="project" value="UniProtKB-EC"/>
</dbReference>
<keyword evidence="11 20" id="KW-0808">Transferase</keyword>
<evidence type="ECO:0000313" key="20">
    <source>
        <dbReference type="EMBL" id="RID87426.1"/>
    </source>
</evidence>
<dbReference type="GO" id="GO:0005524">
    <property type="term" value="F:ATP binding"/>
    <property type="evidence" value="ECO:0007669"/>
    <property type="project" value="UniProtKB-KW"/>
</dbReference>
<dbReference type="InterPro" id="IPR027417">
    <property type="entry name" value="P-loop_NTPase"/>
</dbReference>
<evidence type="ECO:0000313" key="21">
    <source>
        <dbReference type="Proteomes" id="UP000266016"/>
    </source>
</evidence>
<keyword evidence="10" id="KW-0169">Cobalamin biosynthesis</keyword>
<evidence type="ECO:0000256" key="5">
    <source>
        <dbReference type="ARBA" id="ARBA00004692"/>
    </source>
</evidence>
<dbReference type="AlphaFoldDB" id="A0A398BIY8"/>
<dbReference type="PANTHER" id="PTHR34848:SF1">
    <property type="entry name" value="BIFUNCTIONAL ADENOSYLCOBALAMIN BIOSYNTHESIS PROTEIN COBU"/>
    <property type="match status" value="1"/>
</dbReference>
<keyword evidence="15 19" id="KW-0342">GTP-binding</keyword>
<dbReference type="UniPathway" id="UPA00148">
    <property type="reaction ID" value="UER00236"/>
</dbReference>
<evidence type="ECO:0000256" key="7">
    <source>
        <dbReference type="ARBA" id="ARBA00007490"/>
    </source>
</evidence>
<feature type="binding site" evidence="19">
    <location>
        <position position="71"/>
    </location>
    <ligand>
        <name>GTP</name>
        <dbReference type="ChEBI" id="CHEBI:37565"/>
    </ligand>
</feature>
<keyword evidence="20" id="KW-0548">Nucleotidyltransferase</keyword>
<evidence type="ECO:0000256" key="16">
    <source>
        <dbReference type="ARBA" id="ARBA00029570"/>
    </source>
</evidence>
<evidence type="ECO:0000256" key="11">
    <source>
        <dbReference type="ARBA" id="ARBA00022679"/>
    </source>
</evidence>
<comment type="catalytic activity">
    <reaction evidence="3">
        <text>adenosylcob(III)inamide + GTP = adenosylcob(III)inamide phosphate + GDP + H(+)</text>
        <dbReference type="Rhea" id="RHEA:15765"/>
        <dbReference type="ChEBI" id="CHEBI:2480"/>
        <dbReference type="ChEBI" id="CHEBI:15378"/>
        <dbReference type="ChEBI" id="CHEBI:37565"/>
        <dbReference type="ChEBI" id="CHEBI:58189"/>
        <dbReference type="ChEBI" id="CHEBI:58502"/>
        <dbReference type="EC" id="2.7.1.156"/>
    </reaction>
</comment>
<dbReference type="EMBL" id="QWVS01000012">
    <property type="protein sequence ID" value="RID87426.1"/>
    <property type="molecule type" value="Genomic_DNA"/>
</dbReference>
<feature type="binding site" evidence="19">
    <location>
        <begin position="40"/>
        <end position="42"/>
    </location>
    <ligand>
        <name>GTP</name>
        <dbReference type="ChEBI" id="CHEBI:37565"/>
    </ligand>
</feature>
<feature type="binding site" evidence="19">
    <location>
        <position position="92"/>
    </location>
    <ligand>
        <name>GTP</name>
        <dbReference type="ChEBI" id="CHEBI:37565"/>
    </ligand>
</feature>
<reference evidence="20 21" key="1">
    <citation type="submission" date="2018-08" db="EMBL/GenBank/DDBJ databases">
        <title>Bacillus jemisoniae sp. nov., Bacillus chryseoplanitiae sp. nov., Bacillus resnikiae sp. nov., and Bacillus frankliniae sp. nov., isolated from Viking spacecraft and associated surfaces.</title>
        <authorList>
            <person name="Seuylemezian A."/>
            <person name="Vaishampayan P."/>
        </authorList>
    </citation>
    <scope>NUCLEOTIDE SEQUENCE [LARGE SCALE GENOMIC DNA]</scope>
    <source>
        <strain evidence="20 21">MA001</strain>
    </source>
</reference>
<comment type="pathway">
    <text evidence="6">Cofactor biosynthesis; adenosylcobalamin biosynthesis; adenosylcobalamin from cob(II)yrinate a,c-diamide: step 5/7.</text>
</comment>
<dbReference type="CDD" id="cd00544">
    <property type="entry name" value="CobU"/>
    <property type="match status" value="1"/>
</dbReference>
<evidence type="ECO:0000256" key="14">
    <source>
        <dbReference type="ARBA" id="ARBA00022840"/>
    </source>
</evidence>
<keyword evidence="12 19" id="KW-0547">Nucleotide-binding</keyword>
<comment type="function">
    <text evidence="4">Catalyzes ATP-dependent phosphorylation of adenosylcobinamide and addition of GMP to adenosylcobinamide phosphate.</text>
</comment>
<evidence type="ECO:0000256" key="6">
    <source>
        <dbReference type="ARBA" id="ARBA00005159"/>
    </source>
</evidence>
<evidence type="ECO:0000256" key="12">
    <source>
        <dbReference type="ARBA" id="ARBA00022741"/>
    </source>
</evidence>
<keyword evidence="21" id="KW-1185">Reference proteome</keyword>